<evidence type="ECO:0000259" key="1">
    <source>
        <dbReference type="Pfam" id="PF13503"/>
    </source>
</evidence>
<organism evidence="2 3">
    <name type="scientific">Pseudothauera lacus</name>
    <dbReference type="NCBI Taxonomy" id="2136175"/>
    <lineage>
        <taxon>Bacteria</taxon>
        <taxon>Pseudomonadati</taxon>
        <taxon>Pseudomonadota</taxon>
        <taxon>Betaproteobacteria</taxon>
        <taxon>Rhodocyclales</taxon>
        <taxon>Zoogloeaceae</taxon>
        <taxon>Pseudothauera</taxon>
    </lineage>
</organism>
<evidence type="ECO:0000313" key="2">
    <source>
        <dbReference type="EMBL" id="PTD96560.1"/>
    </source>
</evidence>
<name>A0A2T4IFJ8_9RHOO</name>
<comment type="caution">
    <text evidence="2">The sequence shown here is derived from an EMBL/GenBank/DDBJ whole genome shotgun (WGS) entry which is preliminary data.</text>
</comment>
<reference evidence="2 3" key="1">
    <citation type="submission" date="2018-03" db="EMBL/GenBank/DDBJ databases">
        <authorList>
            <person name="Keele B.F."/>
        </authorList>
    </citation>
    <scope>NUCLEOTIDE SEQUENCE [LARGE SCALE GENOMIC DNA]</scope>
    <source>
        <strain evidence="2 3">D20</strain>
    </source>
</reference>
<proteinExistence type="predicted"/>
<keyword evidence="3" id="KW-1185">Reference proteome</keyword>
<accession>A0A2T4IFJ8</accession>
<dbReference type="AlphaFoldDB" id="A0A2T4IFJ8"/>
<reference evidence="2 3" key="2">
    <citation type="submission" date="2018-04" db="EMBL/GenBank/DDBJ databases">
        <title>Thauera lacus sp. nov., isolated from an saline lake in Inner Mongolia, China.</title>
        <authorList>
            <person name="Liang Q.-Y."/>
        </authorList>
    </citation>
    <scope>NUCLEOTIDE SEQUENCE [LARGE SCALE GENOMIC DNA]</scope>
    <source>
        <strain evidence="2 3">D20</strain>
    </source>
</reference>
<gene>
    <name evidence="2" type="ORF">C8261_09700</name>
</gene>
<dbReference type="Pfam" id="PF13503">
    <property type="entry name" value="DUF4123"/>
    <property type="match status" value="1"/>
</dbReference>
<feature type="domain" description="DUF4123" evidence="1">
    <location>
        <begin position="34"/>
        <end position="144"/>
    </location>
</feature>
<dbReference type="EMBL" id="PZKC01000006">
    <property type="protein sequence ID" value="PTD96560.1"/>
    <property type="molecule type" value="Genomic_DNA"/>
</dbReference>
<sequence>MNMTSPACVDFHTPASFITAACGCPPAPGRPALLLIDGAREPRLDHWVSRRPDEAWFSLTGAKPGTTLFARSPLLVELPPGPPDLFVTSLLNPPAHPRAASVLHSSVGVQELGEHMRAHLYVSEADGTTWGLAIWDPFVLAALAGSARPINALVTDPILRPAQIASLLTPFECWAFRHRDGLPCAIALPLPGADIEPPPFVIEAWQWEQLVDLPIPDRVAELLRQSYPELREDAVEEMLLRFCATAIRECRTQGRDGLAAYSEWAAKALSEALSERGLR</sequence>
<dbReference type="OrthoDB" id="6008265at2"/>
<protein>
    <recommendedName>
        <fullName evidence="1">DUF4123 domain-containing protein</fullName>
    </recommendedName>
</protein>
<dbReference type="RefSeq" id="WP_107493494.1">
    <property type="nucleotide sequence ID" value="NZ_PZKC01000006.1"/>
</dbReference>
<dbReference type="InterPro" id="IPR025391">
    <property type="entry name" value="DUF4123"/>
</dbReference>
<evidence type="ECO:0000313" key="3">
    <source>
        <dbReference type="Proteomes" id="UP000241193"/>
    </source>
</evidence>
<dbReference type="Proteomes" id="UP000241193">
    <property type="component" value="Unassembled WGS sequence"/>
</dbReference>